<keyword evidence="5" id="KW-1185">Reference proteome</keyword>
<dbReference type="PANTHER" id="PTHR22939">
    <property type="entry name" value="SERINE PROTEASE FAMILY S1C HTRA-RELATED"/>
    <property type="match status" value="1"/>
</dbReference>
<dbReference type="Pfam" id="PF07833">
    <property type="entry name" value="Cu_amine_oxidN1"/>
    <property type="match status" value="1"/>
</dbReference>
<keyword evidence="2" id="KW-0732">Signal</keyword>
<name>A0ABQ1YB95_9BACL</name>
<evidence type="ECO:0000256" key="1">
    <source>
        <dbReference type="ARBA" id="ARBA00022825"/>
    </source>
</evidence>
<evidence type="ECO:0000259" key="3">
    <source>
        <dbReference type="Pfam" id="PF07833"/>
    </source>
</evidence>
<comment type="caution">
    <text evidence="4">The sequence shown here is derived from an EMBL/GenBank/DDBJ whole genome shotgun (WGS) entry which is preliminary data.</text>
</comment>
<feature type="signal peptide" evidence="2">
    <location>
        <begin position="1"/>
        <end position="40"/>
    </location>
</feature>
<evidence type="ECO:0000256" key="2">
    <source>
        <dbReference type="SAM" id="SignalP"/>
    </source>
</evidence>
<dbReference type="EMBL" id="BMFT01000001">
    <property type="protein sequence ID" value="GGH18119.1"/>
    <property type="molecule type" value="Genomic_DNA"/>
</dbReference>
<dbReference type="Pfam" id="PF13365">
    <property type="entry name" value="Trypsin_2"/>
    <property type="match status" value="1"/>
</dbReference>
<gene>
    <name evidence="4" type="ORF">GCM10008013_13860</name>
</gene>
<dbReference type="Gene3D" id="3.30.457.10">
    <property type="entry name" value="Copper amine oxidase-like, N-terminal domain"/>
    <property type="match status" value="1"/>
</dbReference>
<evidence type="ECO:0000313" key="4">
    <source>
        <dbReference type="EMBL" id="GGH18119.1"/>
    </source>
</evidence>
<dbReference type="InterPro" id="IPR001940">
    <property type="entry name" value="Peptidase_S1C"/>
</dbReference>
<dbReference type="InterPro" id="IPR009003">
    <property type="entry name" value="Peptidase_S1_PA"/>
</dbReference>
<protein>
    <recommendedName>
        <fullName evidence="3">Copper amine oxidase-like N-terminal domain-containing protein</fullName>
    </recommendedName>
</protein>
<dbReference type="PRINTS" id="PR00834">
    <property type="entry name" value="PROTEASES2C"/>
</dbReference>
<dbReference type="Proteomes" id="UP000659344">
    <property type="component" value="Unassembled WGS sequence"/>
</dbReference>
<sequence>MILWSDYHYFQSGMGKIKMKKMLFMFIMLTAFIIPSTAFAADQGISVYVDGTKLQFTSKPIQENGTTLVPLRTIFEVLGANVKWDAKTQTVSASKEGVNIQIVLGKKFASRNGQVIPLTTKPRSISGVTYVPLRFIGESFGNTIEVKGKQIYIQSPQIPSFEYIANPPTTASTPNSTSTSSNLSIQEVGRLSNRVVYIEVYNASNKVISSGSGVVISADGEILTNFHVIDGASTISVEFNDQRAFKTSTLLLKDETRDLALIKIDAKSLPYVNIGDSTKLELGEEVVAIGSPLGYKNSLTSGVVSQTLRTVEGQNYIQISAPIDHGSSGGALFNMRGELVGVTSAFIQSSADINLAIPSSDVTTFLTKSKVAQSLTTVLQQKPNKNTSSNKITATSLTDYMNENYGVITYKDLNLDFEWVVIPSKNGEGFILGGTMYDGTQWADWMDYQVNGNNSVPVAASVILYLSDELHDELGLSDTFFTLYLNVYLSSYPSSFPYSAITSEGRGYRLDYNFAYGKLDYSTGYYGYTADPEDEDAFVYFKLR</sequence>
<feature type="chain" id="PRO_5046337927" description="Copper amine oxidase-like N-terminal domain-containing protein" evidence="2">
    <location>
        <begin position="41"/>
        <end position="544"/>
    </location>
</feature>
<proteinExistence type="predicted"/>
<dbReference type="InterPro" id="IPR036582">
    <property type="entry name" value="Mao_N_sf"/>
</dbReference>
<reference evidence="5" key="1">
    <citation type="journal article" date="2019" name="Int. J. Syst. Evol. Microbiol.">
        <title>The Global Catalogue of Microorganisms (GCM) 10K type strain sequencing project: providing services to taxonomists for standard genome sequencing and annotation.</title>
        <authorList>
            <consortium name="The Broad Institute Genomics Platform"/>
            <consortium name="The Broad Institute Genome Sequencing Center for Infectious Disease"/>
            <person name="Wu L."/>
            <person name="Ma J."/>
        </authorList>
    </citation>
    <scope>NUCLEOTIDE SEQUENCE [LARGE SCALE GENOMIC DNA]</scope>
    <source>
        <strain evidence="5">CGMCC 1.12769</strain>
    </source>
</reference>
<keyword evidence="1" id="KW-0378">Hydrolase</keyword>
<organism evidence="4 5">
    <name type="scientific">Paenibacillus segetis</name>
    <dbReference type="NCBI Taxonomy" id="1325360"/>
    <lineage>
        <taxon>Bacteria</taxon>
        <taxon>Bacillati</taxon>
        <taxon>Bacillota</taxon>
        <taxon>Bacilli</taxon>
        <taxon>Bacillales</taxon>
        <taxon>Paenibacillaceae</taxon>
        <taxon>Paenibacillus</taxon>
    </lineage>
</organism>
<dbReference type="SUPFAM" id="SSF55383">
    <property type="entry name" value="Copper amine oxidase, domain N"/>
    <property type="match status" value="1"/>
</dbReference>
<dbReference type="Gene3D" id="2.40.10.120">
    <property type="match status" value="1"/>
</dbReference>
<accession>A0ABQ1YB95</accession>
<dbReference type="SUPFAM" id="SSF50494">
    <property type="entry name" value="Trypsin-like serine proteases"/>
    <property type="match status" value="1"/>
</dbReference>
<dbReference type="InterPro" id="IPR012854">
    <property type="entry name" value="Cu_amine_oxidase-like_N"/>
</dbReference>
<keyword evidence="1" id="KW-0720">Serine protease</keyword>
<feature type="domain" description="Copper amine oxidase-like N-terminal" evidence="3">
    <location>
        <begin position="48"/>
        <end position="150"/>
    </location>
</feature>
<keyword evidence="1" id="KW-0645">Protease</keyword>
<dbReference type="PANTHER" id="PTHR22939:SF129">
    <property type="entry name" value="SERINE PROTEASE HTRA2, MITOCHONDRIAL"/>
    <property type="match status" value="1"/>
</dbReference>
<evidence type="ECO:0000313" key="5">
    <source>
        <dbReference type="Proteomes" id="UP000659344"/>
    </source>
</evidence>